<dbReference type="EMBL" id="VSSQ01000056">
    <property type="protein sequence ID" value="MPL71063.1"/>
    <property type="molecule type" value="Genomic_DNA"/>
</dbReference>
<sequence length="485" mass="54966">MTNEDLMEKKMLCYLCIGDDYLKREVELKGALGMCSCCGEELEGYTFEKLADIVERVFETHFYRTADQPDSWQLTLLADKESDYEWEREGTPVVTLIADLLDISEEFAKVIQSILEERHSDFDSAAMGEETEFSDESYYEERHIDDRAWQREWFAFEHSLKNENRFFNFSAEQVLGNIFNGIFKIQASSGKSVIVDAGPDTEFNTVCRARVCQSDEEIKRAISYPDREIGPPPSRIATAGRMNAQGISVFYGAQNVDTAIAEVRPPVGSQVVVAFFEIIRPLKLLNLDAFSSVVEKGSVFDPLFAGRLEKAAFLSTLCKRLARPVMPNEQSFEYLPTQCVADFLAGAHKPALDGIMFPSAQKPNSGMNIVLFHKSARVEERIVPDGATIEASTYTQYDDGYEKEYSVIERLPNLQKSKKESEVSQTTLWLSDYPEKQRGGDTREVSLRIVLESICVQVIKSVSVTTEEYPVSRFEYGENESHMDF</sequence>
<feature type="domain" description="RES" evidence="1">
    <location>
        <begin position="225"/>
        <end position="385"/>
    </location>
</feature>
<evidence type="ECO:0000259" key="1">
    <source>
        <dbReference type="SMART" id="SM00953"/>
    </source>
</evidence>
<dbReference type="Pfam" id="PF08808">
    <property type="entry name" value="RES"/>
    <property type="match status" value="1"/>
</dbReference>
<name>A0A644TVQ0_9ZZZZ</name>
<dbReference type="InterPro" id="IPR014914">
    <property type="entry name" value="RES_dom"/>
</dbReference>
<accession>A0A644TVQ0</accession>
<organism evidence="2">
    <name type="scientific">bioreactor metagenome</name>
    <dbReference type="NCBI Taxonomy" id="1076179"/>
    <lineage>
        <taxon>unclassified sequences</taxon>
        <taxon>metagenomes</taxon>
        <taxon>ecological metagenomes</taxon>
    </lineage>
</organism>
<comment type="caution">
    <text evidence="2">The sequence shown here is derived from an EMBL/GenBank/DDBJ whole genome shotgun (WGS) entry which is preliminary data.</text>
</comment>
<dbReference type="AlphaFoldDB" id="A0A644TVQ0"/>
<protein>
    <recommendedName>
        <fullName evidence="1">RES domain-containing protein</fullName>
    </recommendedName>
</protein>
<gene>
    <name evidence="2" type="ORF">SDC9_16831</name>
</gene>
<dbReference type="SMART" id="SM00953">
    <property type="entry name" value="RES"/>
    <property type="match status" value="1"/>
</dbReference>
<reference evidence="2" key="1">
    <citation type="submission" date="2019-08" db="EMBL/GenBank/DDBJ databases">
        <authorList>
            <person name="Kucharzyk K."/>
            <person name="Murdoch R.W."/>
            <person name="Higgins S."/>
            <person name="Loffler F."/>
        </authorList>
    </citation>
    <scope>NUCLEOTIDE SEQUENCE</scope>
</reference>
<proteinExistence type="predicted"/>
<evidence type="ECO:0000313" key="2">
    <source>
        <dbReference type="EMBL" id="MPL71063.1"/>
    </source>
</evidence>